<comment type="similarity">
    <text evidence="7">Belongs to the drug/metabolite transporter (DMT) superfamily. Small multidrug resistance (SMR) (TC 2.A.7.1) family.</text>
</comment>
<keyword evidence="2" id="KW-0813">Transport</keyword>
<evidence type="ECO:0000256" key="7">
    <source>
        <dbReference type="RuleBase" id="RU003942"/>
    </source>
</evidence>
<feature type="transmembrane region" description="Helical" evidence="8">
    <location>
        <begin position="32"/>
        <end position="50"/>
    </location>
</feature>
<gene>
    <name evidence="9" type="primary">sugE-2</name>
    <name evidence="9" type="ORF">GCM10011573_17840</name>
</gene>
<comment type="subcellular location">
    <subcellularLocation>
        <location evidence="1 7">Cell membrane</location>
        <topology evidence="1 7">Multi-pass membrane protein</topology>
    </subcellularLocation>
</comment>
<evidence type="ECO:0000256" key="4">
    <source>
        <dbReference type="ARBA" id="ARBA00022692"/>
    </source>
</evidence>
<dbReference type="Pfam" id="PF00893">
    <property type="entry name" value="Multi_Drug_Res"/>
    <property type="match status" value="1"/>
</dbReference>
<evidence type="ECO:0000256" key="8">
    <source>
        <dbReference type="SAM" id="Phobius"/>
    </source>
</evidence>
<keyword evidence="3" id="KW-1003">Cell membrane</keyword>
<dbReference type="InterPro" id="IPR045324">
    <property type="entry name" value="Small_multidrug_res"/>
</dbReference>
<dbReference type="Gene3D" id="1.10.3730.20">
    <property type="match status" value="1"/>
</dbReference>
<sequence length="104" mass="11463">MSWIFLIIAGIFEMLGVASINRFNQRKDNKSLFLLVLAFASSFIFLYLAMRQLPMGVSYAIWTGIGAAGGAILGMVLYGESNDWRRILFIGVILSSVIGLKLIA</sequence>
<dbReference type="InterPro" id="IPR037185">
    <property type="entry name" value="EmrE-like"/>
</dbReference>
<keyword evidence="5 8" id="KW-1133">Transmembrane helix</keyword>
<keyword evidence="10" id="KW-1185">Reference proteome</keyword>
<reference evidence="10" key="1">
    <citation type="journal article" date="2019" name="Int. J. Syst. Evol. Microbiol.">
        <title>The Global Catalogue of Microorganisms (GCM) 10K type strain sequencing project: providing services to taxonomists for standard genome sequencing and annotation.</title>
        <authorList>
            <consortium name="The Broad Institute Genomics Platform"/>
            <consortium name="The Broad Institute Genome Sequencing Center for Infectious Disease"/>
            <person name="Wu L."/>
            <person name="Ma J."/>
        </authorList>
    </citation>
    <scope>NUCLEOTIDE SEQUENCE [LARGE SCALE GENOMIC DNA]</scope>
    <source>
        <strain evidence="10">CGMCC 1.15942</strain>
    </source>
</reference>
<proteinExistence type="inferred from homology"/>
<accession>A0ABQ1P1S8</accession>
<comment type="caution">
    <text evidence="9">The sequence shown here is derived from an EMBL/GenBank/DDBJ whole genome shotgun (WGS) entry which is preliminary data.</text>
</comment>
<name>A0ABQ1P1S8_9ENTE</name>
<dbReference type="Proteomes" id="UP000630615">
    <property type="component" value="Unassembled WGS sequence"/>
</dbReference>
<evidence type="ECO:0000313" key="10">
    <source>
        <dbReference type="Proteomes" id="UP000630615"/>
    </source>
</evidence>
<dbReference type="PANTHER" id="PTHR30561">
    <property type="entry name" value="SMR FAMILY PROTON-DEPENDENT DRUG EFFLUX TRANSPORTER SUGE"/>
    <property type="match status" value="1"/>
</dbReference>
<feature type="transmembrane region" description="Helical" evidence="8">
    <location>
        <begin position="57"/>
        <end position="78"/>
    </location>
</feature>
<dbReference type="PANTHER" id="PTHR30561:SF0">
    <property type="entry name" value="GUANIDINIUM EXPORTER"/>
    <property type="match status" value="1"/>
</dbReference>
<evidence type="ECO:0000256" key="6">
    <source>
        <dbReference type="ARBA" id="ARBA00023136"/>
    </source>
</evidence>
<evidence type="ECO:0000313" key="9">
    <source>
        <dbReference type="EMBL" id="GGC88651.1"/>
    </source>
</evidence>
<dbReference type="EMBL" id="BMKI01000003">
    <property type="protein sequence ID" value="GGC88651.1"/>
    <property type="molecule type" value="Genomic_DNA"/>
</dbReference>
<dbReference type="InterPro" id="IPR000390">
    <property type="entry name" value="Small_drug/metabolite_transptr"/>
</dbReference>
<dbReference type="SUPFAM" id="SSF103481">
    <property type="entry name" value="Multidrug resistance efflux transporter EmrE"/>
    <property type="match status" value="1"/>
</dbReference>
<evidence type="ECO:0000256" key="2">
    <source>
        <dbReference type="ARBA" id="ARBA00022448"/>
    </source>
</evidence>
<evidence type="ECO:0000256" key="5">
    <source>
        <dbReference type="ARBA" id="ARBA00022989"/>
    </source>
</evidence>
<keyword evidence="4 7" id="KW-0812">Transmembrane</keyword>
<keyword evidence="6 8" id="KW-0472">Membrane</keyword>
<evidence type="ECO:0000256" key="1">
    <source>
        <dbReference type="ARBA" id="ARBA00004651"/>
    </source>
</evidence>
<protein>
    <submittedName>
        <fullName evidence="9">QacE family quaternary ammonium compound efflux SMR transporter</fullName>
    </submittedName>
</protein>
<dbReference type="RefSeq" id="WP_088271188.1">
    <property type="nucleotide sequence ID" value="NZ_BMKI01000003.1"/>
</dbReference>
<evidence type="ECO:0000256" key="3">
    <source>
        <dbReference type="ARBA" id="ARBA00022475"/>
    </source>
</evidence>
<organism evidence="9 10">
    <name type="scientific">Enterococcus wangshanyuanii</name>
    <dbReference type="NCBI Taxonomy" id="2005703"/>
    <lineage>
        <taxon>Bacteria</taxon>
        <taxon>Bacillati</taxon>
        <taxon>Bacillota</taxon>
        <taxon>Bacilli</taxon>
        <taxon>Lactobacillales</taxon>
        <taxon>Enterococcaceae</taxon>
        <taxon>Enterococcus</taxon>
    </lineage>
</organism>
<feature type="transmembrane region" description="Helical" evidence="8">
    <location>
        <begin position="84"/>
        <end position="103"/>
    </location>
</feature>